<organism evidence="1 2">
    <name type="scientific">Obesumbacterium proteus ATCC 12841</name>
    <dbReference type="NCBI Taxonomy" id="1354268"/>
    <lineage>
        <taxon>Bacteria</taxon>
        <taxon>Pseudomonadati</taxon>
        <taxon>Pseudomonadota</taxon>
        <taxon>Gammaproteobacteria</taxon>
        <taxon>Enterobacterales</taxon>
        <taxon>Hafniaceae</taxon>
        <taxon>Obesumbacterium</taxon>
    </lineage>
</organism>
<evidence type="ECO:0000313" key="2">
    <source>
        <dbReference type="Proteomes" id="UP000078431"/>
    </source>
</evidence>
<dbReference type="Proteomes" id="UP000078431">
    <property type="component" value="Unassembled WGS sequence"/>
</dbReference>
<gene>
    <name evidence="1" type="ORF">M993_02337</name>
</gene>
<reference evidence="1 2" key="1">
    <citation type="submission" date="2016-04" db="EMBL/GenBank/DDBJ databases">
        <title>ATOL: Assembling a taxonomically balanced genome-scale reconstruction of the evolutionary history of the Enterobacteriaceae.</title>
        <authorList>
            <person name="Plunkett G.III."/>
            <person name="Neeno-Eckwall E.C."/>
            <person name="Glasner J.D."/>
            <person name="Perna N.T."/>
        </authorList>
    </citation>
    <scope>NUCLEOTIDE SEQUENCE [LARGE SCALE GENOMIC DNA]</scope>
    <source>
        <strain evidence="1 2">ATCC 12841</strain>
    </source>
</reference>
<dbReference type="RefSeq" id="WP_061552948.1">
    <property type="nucleotide sequence ID" value="NZ_LXEX01000031.1"/>
</dbReference>
<dbReference type="EMBL" id="LXEX01000031">
    <property type="protein sequence ID" value="OAT59034.1"/>
    <property type="molecule type" value="Genomic_DNA"/>
</dbReference>
<evidence type="ECO:0000313" key="1">
    <source>
        <dbReference type="EMBL" id="OAT59034.1"/>
    </source>
</evidence>
<proteinExistence type="predicted"/>
<accession>A0AA91IPM1</accession>
<dbReference type="AlphaFoldDB" id="A0AA91IPM1"/>
<comment type="caution">
    <text evidence="1">The sequence shown here is derived from an EMBL/GenBank/DDBJ whole genome shotgun (WGS) entry which is preliminary data.</text>
</comment>
<protein>
    <submittedName>
        <fullName evidence="1">Uncharacterized protein</fullName>
    </submittedName>
</protein>
<sequence length="211" mass="23693">MTHLNPQFIHTPYEPGVSLRADVYARQFSVVVAGTTTYPEDDLNCGTYTREEKYSVCTGATLSEVITQITEISQRRAWAFRDEEKDYYNAELGHDCGPVSFFAQSVCINDRLGRKVLGGCIRNGKIFWIIPVKDNAAAAKLHQQCDALLAEAAFESGWDNFSTAKTLRQEARQLLLADVAPFWRQHPEVLALMEPELFDVQDPEVLAAYAV</sequence>
<keyword evidence="2" id="KW-1185">Reference proteome</keyword>
<name>A0AA91IPM1_9GAMM</name>